<name>A0AAW1UY53_9CUCU</name>
<evidence type="ECO:0000313" key="2">
    <source>
        <dbReference type="EMBL" id="KAK9888049.1"/>
    </source>
</evidence>
<dbReference type="EMBL" id="JARQZJ010000121">
    <property type="protein sequence ID" value="KAK9888049.1"/>
    <property type="molecule type" value="Genomic_DNA"/>
</dbReference>
<dbReference type="AlphaFoldDB" id="A0AAW1UY53"/>
<feature type="region of interest" description="Disordered" evidence="1">
    <location>
        <begin position="11"/>
        <end position="30"/>
    </location>
</feature>
<reference evidence="2 3" key="1">
    <citation type="submission" date="2023-03" db="EMBL/GenBank/DDBJ databases">
        <title>Genome insight into feeding habits of ladybird beetles.</title>
        <authorList>
            <person name="Li H.-S."/>
            <person name="Huang Y.-H."/>
            <person name="Pang H."/>
        </authorList>
    </citation>
    <scope>NUCLEOTIDE SEQUENCE [LARGE SCALE GENOMIC DNA]</scope>
    <source>
        <strain evidence="2">SYSU_2023b</strain>
        <tissue evidence="2">Whole body</tissue>
    </source>
</reference>
<keyword evidence="3" id="KW-1185">Reference proteome</keyword>
<gene>
    <name evidence="2" type="ORF">WA026_000325</name>
</gene>
<dbReference type="Proteomes" id="UP001431783">
    <property type="component" value="Unassembled WGS sequence"/>
</dbReference>
<proteinExistence type="predicted"/>
<comment type="caution">
    <text evidence="2">The sequence shown here is derived from an EMBL/GenBank/DDBJ whole genome shotgun (WGS) entry which is preliminary data.</text>
</comment>
<evidence type="ECO:0000313" key="3">
    <source>
        <dbReference type="Proteomes" id="UP001431783"/>
    </source>
</evidence>
<sequence>MPSEFSLIKRYFPENPPQEGDNLQALNPPRRNVGLSEVTNNFFVDLGLNVGPEDAQFPDRAVGEFPKCRHYAVYNCLNRVRKVGRKMGISVVNAS</sequence>
<organism evidence="2 3">
    <name type="scientific">Henosepilachna vigintioctopunctata</name>
    <dbReference type="NCBI Taxonomy" id="420089"/>
    <lineage>
        <taxon>Eukaryota</taxon>
        <taxon>Metazoa</taxon>
        <taxon>Ecdysozoa</taxon>
        <taxon>Arthropoda</taxon>
        <taxon>Hexapoda</taxon>
        <taxon>Insecta</taxon>
        <taxon>Pterygota</taxon>
        <taxon>Neoptera</taxon>
        <taxon>Endopterygota</taxon>
        <taxon>Coleoptera</taxon>
        <taxon>Polyphaga</taxon>
        <taxon>Cucujiformia</taxon>
        <taxon>Coccinelloidea</taxon>
        <taxon>Coccinellidae</taxon>
        <taxon>Epilachninae</taxon>
        <taxon>Epilachnini</taxon>
        <taxon>Henosepilachna</taxon>
    </lineage>
</organism>
<protein>
    <submittedName>
        <fullName evidence="2">Uncharacterized protein</fullName>
    </submittedName>
</protein>
<accession>A0AAW1UY53</accession>
<evidence type="ECO:0000256" key="1">
    <source>
        <dbReference type="SAM" id="MobiDB-lite"/>
    </source>
</evidence>